<dbReference type="Proteomes" id="UP000019149">
    <property type="component" value="Unassembled WGS sequence"/>
</dbReference>
<dbReference type="CTD" id="36337274"/>
<keyword evidence="2" id="KW-1185">Reference proteome</keyword>
<gene>
    <name evidence="1" type="ORF">EGR_01559</name>
</gene>
<evidence type="ECO:0000313" key="1">
    <source>
        <dbReference type="EMBL" id="EUB63477.1"/>
    </source>
</evidence>
<dbReference type="RefSeq" id="XP_024354673.1">
    <property type="nucleotide sequence ID" value="XM_024490808.1"/>
</dbReference>
<name>W6UY08_ECHGR</name>
<reference evidence="1 2" key="1">
    <citation type="journal article" date="2013" name="Nat. Genet.">
        <title>The genome of the hydatid tapeworm Echinococcus granulosus.</title>
        <authorList>
            <person name="Zheng H."/>
            <person name="Zhang W."/>
            <person name="Zhang L."/>
            <person name="Zhang Z."/>
            <person name="Li J."/>
            <person name="Lu G."/>
            <person name="Zhu Y."/>
            <person name="Wang Y."/>
            <person name="Huang Y."/>
            <person name="Liu J."/>
            <person name="Kang H."/>
            <person name="Chen J."/>
            <person name="Wang L."/>
            <person name="Chen A."/>
            <person name="Yu S."/>
            <person name="Gao Z."/>
            <person name="Jin L."/>
            <person name="Gu W."/>
            <person name="Wang Z."/>
            <person name="Zhao L."/>
            <person name="Shi B."/>
            <person name="Wen H."/>
            <person name="Lin R."/>
            <person name="Jones M.K."/>
            <person name="Brejova B."/>
            <person name="Vinar T."/>
            <person name="Zhao G."/>
            <person name="McManus D.P."/>
            <person name="Chen Z."/>
            <person name="Zhou Y."/>
            <person name="Wang S."/>
        </authorList>
    </citation>
    <scope>NUCLEOTIDE SEQUENCE [LARGE SCALE GENOMIC DNA]</scope>
</reference>
<sequence>MSTVPPVPQWVHGLTKMSQNDFQSICKLALPHAVASEGKPTSEVVDKLGFLKSPVMKREGNVISPPKTLGRFVHFLRCSLCGLESINKTRFDSHLPCSQMGNAEHRYYLHTCSSCFACSTSQSLMDEHIDLFHKGTQLDKGNIIHFINVFTSRANDYEV</sequence>
<dbReference type="AlphaFoldDB" id="W6UY08"/>
<dbReference type="STRING" id="6210.W6UY08"/>
<evidence type="ECO:0000313" key="2">
    <source>
        <dbReference type="Proteomes" id="UP000019149"/>
    </source>
</evidence>
<protein>
    <submittedName>
        <fullName evidence="1">Uncharacterized protein</fullName>
    </submittedName>
</protein>
<dbReference type="KEGG" id="egl:EGR_01559"/>
<dbReference type="OrthoDB" id="6271899at2759"/>
<dbReference type="EMBL" id="APAU02000006">
    <property type="protein sequence ID" value="EUB63477.1"/>
    <property type="molecule type" value="Genomic_DNA"/>
</dbReference>
<dbReference type="GeneID" id="36337274"/>
<accession>W6UY08</accession>
<proteinExistence type="predicted"/>
<comment type="caution">
    <text evidence="1">The sequence shown here is derived from an EMBL/GenBank/DDBJ whole genome shotgun (WGS) entry which is preliminary data.</text>
</comment>
<organism evidence="1 2">
    <name type="scientific">Echinococcus granulosus</name>
    <name type="common">Hydatid tapeworm</name>
    <dbReference type="NCBI Taxonomy" id="6210"/>
    <lineage>
        <taxon>Eukaryota</taxon>
        <taxon>Metazoa</taxon>
        <taxon>Spiralia</taxon>
        <taxon>Lophotrochozoa</taxon>
        <taxon>Platyhelminthes</taxon>
        <taxon>Cestoda</taxon>
        <taxon>Eucestoda</taxon>
        <taxon>Cyclophyllidea</taxon>
        <taxon>Taeniidae</taxon>
        <taxon>Echinococcus</taxon>
        <taxon>Echinococcus granulosus group</taxon>
    </lineage>
</organism>